<evidence type="ECO:0000256" key="7">
    <source>
        <dbReference type="ARBA" id="ARBA00022643"/>
    </source>
</evidence>
<feature type="domain" description="Riboflavin kinase" evidence="12">
    <location>
        <begin position="21"/>
        <end position="158"/>
    </location>
</feature>
<name>A0A0E9NML0_SAICN</name>
<keyword evidence="6" id="KW-0285">Flavoprotein</keyword>
<dbReference type="PANTHER" id="PTHR22749:SF6">
    <property type="entry name" value="RIBOFLAVIN KINASE"/>
    <property type="match status" value="1"/>
</dbReference>
<evidence type="ECO:0000259" key="12">
    <source>
        <dbReference type="SMART" id="SM00904"/>
    </source>
</evidence>
<keyword evidence="10" id="KW-0067">ATP-binding</keyword>
<dbReference type="STRING" id="698492.A0A0E9NML0"/>
<dbReference type="EC" id="2.7.1.26" evidence="4"/>
<accession>A0A0E9NML0</accession>
<reference evidence="13 14" key="1">
    <citation type="journal article" date="2011" name="J. Gen. Appl. Microbiol.">
        <title>Draft genome sequencing of the enigmatic yeast Saitoella complicata.</title>
        <authorList>
            <person name="Nishida H."/>
            <person name="Hamamoto M."/>
            <person name="Sugiyama J."/>
        </authorList>
    </citation>
    <scope>NUCLEOTIDE SEQUENCE [LARGE SCALE GENOMIC DNA]</scope>
    <source>
        <strain evidence="13 14">NRRL Y-17804</strain>
    </source>
</reference>
<evidence type="ECO:0000256" key="3">
    <source>
        <dbReference type="ARBA" id="ARBA00010108"/>
    </source>
</evidence>
<organism evidence="13 14">
    <name type="scientific">Saitoella complicata (strain BCRC 22490 / CBS 7301 / JCM 7358 / NBRC 10748 / NRRL Y-17804)</name>
    <dbReference type="NCBI Taxonomy" id="698492"/>
    <lineage>
        <taxon>Eukaryota</taxon>
        <taxon>Fungi</taxon>
        <taxon>Dikarya</taxon>
        <taxon>Ascomycota</taxon>
        <taxon>Taphrinomycotina</taxon>
        <taxon>Taphrinomycotina incertae sedis</taxon>
        <taxon>Saitoella</taxon>
    </lineage>
</organism>
<protein>
    <recommendedName>
        <fullName evidence="5">Riboflavin kinase</fullName>
        <ecNumber evidence="4">2.7.1.26</ecNumber>
    </recommendedName>
    <alternativeName>
        <fullName evidence="11">Flavin mononucleotide kinase 1</fullName>
    </alternativeName>
</protein>
<keyword evidence="9" id="KW-0547">Nucleotide-binding</keyword>
<comment type="function">
    <text evidence="1">Catalyzes the phosphorylation of riboflavin (vitamin B2) to form flavin mononucleotide (FMN) coenzyme.</text>
</comment>
<proteinExistence type="inferred from homology"/>
<evidence type="ECO:0000256" key="11">
    <source>
        <dbReference type="ARBA" id="ARBA00029960"/>
    </source>
</evidence>
<dbReference type="AlphaFoldDB" id="A0A0E9NML0"/>
<comment type="similarity">
    <text evidence="3">Belongs to the flavokinase family.</text>
</comment>
<dbReference type="SMART" id="SM00904">
    <property type="entry name" value="Flavokinase"/>
    <property type="match status" value="1"/>
</dbReference>
<dbReference type="PANTHER" id="PTHR22749">
    <property type="entry name" value="RIBOFLAVIN KINASE/FMN ADENYLYLTRANSFERASE"/>
    <property type="match status" value="1"/>
</dbReference>
<evidence type="ECO:0000256" key="10">
    <source>
        <dbReference type="ARBA" id="ARBA00022840"/>
    </source>
</evidence>
<dbReference type="InterPro" id="IPR023468">
    <property type="entry name" value="Riboflavin_kinase"/>
</dbReference>
<evidence type="ECO:0000256" key="9">
    <source>
        <dbReference type="ARBA" id="ARBA00022741"/>
    </source>
</evidence>
<dbReference type="Gene3D" id="2.40.30.30">
    <property type="entry name" value="Riboflavin kinase-like"/>
    <property type="match status" value="1"/>
</dbReference>
<dbReference type="Pfam" id="PF01687">
    <property type="entry name" value="Flavokinase"/>
    <property type="match status" value="1"/>
</dbReference>
<dbReference type="GO" id="GO:0008531">
    <property type="term" value="F:riboflavin kinase activity"/>
    <property type="evidence" value="ECO:0007669"/>
    <property type="project" value="UniProtKB-EC"/>
</dbReference>
<evidence type="ECO:0000256" key="2">
    <source>
        <dbReference type="ARBA" id="ARBA00005201"/>
    </source>
</evidence>
<dbReference type="GO" id="GO:0005739">
    <property type="term" value="C:mitochondrion"/>
    <property type="evidence" value="ECO:0007669"/>
    <property type="project" value="TreeGrafter"/>
</dbReference>
<keyword evidence="8" id="KW-0808">Transferase</keyword>
<keyword evidence="14" id="KW-1185">Reference proteome</keyword>
<comment type="caution">
    <text evidence="13">The sequence shown here is derived from an EMBL/GenBank/DDBJ whole genome shotgun (WGS) entry which is preliminary data.</text>
</comment>
<evidence type="ECO:0000256" key="1">
    <source>
        <dbReference type="ARBA" id="ARBA00003572"/>
    </source>
</evidence>
<dbReference type="Proteomes" id="UP000033140">
    <property type="component" value="Unassembled WGS sequence"/>
</dbReference>
<dbReference type="UniPathway" id="UPA00276">
    <property type="reaction ID" value="UER00406"/>
</dbReference>
<dbReference type="GO" id="GO:0005524">
    <property type="term" value="F:ATP binding"/>
    <property type="evidence" value="ECO:0007669"/>
    <property type="project" value="UniProtKB-KW"/>
</dbReference>
<dbReference type="SUPFAM" id="SSF82114">
    <property type="entry name" value="Riboflavin kinase-like"/>
    <property type="match status" value="1"/>
</dbReference>
<reference evidence="13 14" key="2">
    <citation type="journal article" date="2014" name="J. Gen. Appl. Microbiol.">
        <title>The early diverging ascomycetous budding yeast Saitoella complicata has three histone deacetylases belonging to the Clr6, Hos2, and Rpd3 lineages.</title>
        <authorList>
            <person name="Nishida H."/>
            <person name="Matsumoto T."/>
            <person name="Kondo S."/>
            <person name="Hamamoto M."/>
            <person name="Yoshikawa H."/>
        </authorList>
    </citation>
    <scope>NUCLEOTIDE SEQUENCE [LARGE SCALE GENOMIC DNA]</scope>
    <source>
        <strain evidence="13 14">NRRL Y-17804</strain>
    </source>
</reference>
<dbReference type="InterPro" id="IPR015865">
    <property type="entry name" value="Riboflavin_kinase_bac/euk"/>
</dbReference>
<gene>
    <name evidence="13" type="ORF">G7K_4782-t1</name>
</gene>
<evidence type="ECO:0000256" key="6">
    <source>
        <dbReference type="ARBA" id="ARBA00022630"/>
    </source>
</evidence>
<dbReference type="InterPro" id="IPR023465">
    <property type="entry name" value="Riboflavin_kinase_dom_sf"/>
</dbReference>
<evidence type="ECO:0000256" key="8">
    <source>
        <dbReference type="ARBA" id="ARBA00022679"/>
    </source>
</evidence>
<evidence type="ECO:0000256" key="4">
    <source>
        <dbReference type="ARBA" id="ARBA00012105"/>
    </source>
</evidence>
<dbReference type="GO" id="GO:0009231">
    <property type="term" value="P:riboflavin biosynthetic process"/>
    <property type="evidence" value="ECO:0007669"/>
    <property type="project" value="InterPro"/>
</dbReference>
<dbReference type="EMBL" id="BACD03000035">
    <property type="protein sequence ID" value="GAO50660.1"/>
    <property type="molecule type" value="Genomic_DNA"/>
</dbReference>
<reference evidence="13 14" key="3">
    <citation type="journal article" date="2015" name="Genome Announc.">
        <title>Draft Genome Sequence of the Archiascomycetous Yeast Saitoella complicata.</title>
        <authorList>
            <person name="Yamauchi K."/>
            <person name="Kondo S."/>
            <person name="Hamamoto M."/>
            <person name="Takahashi Y."/>
            <person name="Ogura Y."/>
            <person name="Hayashi T."/>
            <person name="Nishida H."/>
        </authorList>
    </citation>
    <scope>NUCLEOTIDE SEQUENCE [LARGE SCALE GENOMIC DNA]</scope>
    <source>
        <strain evidence="13 14">NRRL Y-17804</strain>
    </source>
</reference>
<keyword evidence="7" id="KW-0288">FMN</keyword>
<dbReference type="RefSeq" id="XP_019022835.1">
    <property type="nucleotide sequence ID" value="XM_019171955.1"/>
</dbReference>
<sequence length="179" mass="19698">MHPAALHVSSRPLLIGPDAPESPYPIRVEGEVIKGFGRGSKELGIPTANLPEHAIASVLEHAESGVYYGWAKIIPKDEAAVAQPVYPMVLSLGFNPYYNNTVRSLEVHVLHKFPQDFYGSTLKIVILGFIRPEQNYPSLEALIDDINFDGKVAQKCLERPAYAVLKDDEFFAAQPKLGA</sequence>
<evidence type="ECO:0000256" key="5">
    <source>
        <dbReference type="ARBA" id="ARBA00017394"/>
    </source>
</evidence>
<comment type="pathway">
    <text evidence="2">Cofactor biosynthesis; FMN biosynthesis; FMN from riboflavin (ATP route): step 1/1.</text>
</comment>
<dbReference type="FunFam" id="2.40.30.30:FF:000005">
    <property type="entry name" value="Haloacid dehalogenase-like hydrolase domain-containing protein 1A"/>
    <property type="match status" value="1"/>
</dbReference>
<dbReference type="OMA" id="FDCEVAR"/>
<dbReference type="GO" id="GO:0009398">
    <property type="term" value="P:FMN biosynthetic process"/>
    <property type="evidence" value="ECO:0007669"/>
    <property type="project" value="UniProtKB-UniPathway"/>
</dbReference>
<dbReference type="OrthoDB" id="276388at2759"/>
<evidence type="ECO:0000313" key="13">
    <source>
        <dbReference type="EMBL" id="GAO50660.1"/>
    </source>
</evidence>
<evidence type="ECO:0000313" key="14">
    <source>
        <dbReference type="Proteomes" id="UP000033140"/>
    </source>
</evidence>